<protein>
    <submittedName>
        <fullName evidence="3">Single-stranded DNA-specific exonuclease, DHH superfamily, may be involved in DNA replication intiation</fullName>
    </submittedName>
</protein>
<dbReference type="OrthoDB" id="5429547at2"/>
<reference evidence="3 4" key="1">
    <citation type="submission" date="2016-10" db="EMBL/GenBank/DDBJ databases">
        <authorList>
            <person name="de Groot N.N."/>
        </authorList>
    </citation>
    <scope>NUCLEOTIDE SEQUENCE [LARGE SCALE GENOMIC DNA]</scope>
    <source>
        <strain evidence="3 4">DSM 15893</strain>
    </source>
</reference>
<dbReference type="InterPro" id="IPR038763">
    <property type="entry name" value="DHH_sf"/>
</dbReference>
<accession>A0A1I5R2T5</accession>
<keyword evidence="3" id="KW-0378">Hydrolase</keyword>
<evidence type="ECO:0000259" key="2">
    <source>
        <dbReference type="Pfam" id="PF02272"/>
    </source>
</evidence>
<keyword evidence="3" id="KW-0269">Exonuclease</keyword>
<dbReference type="Pfam" id="PF01368">
    <property type="entry name" value="DHH"/>
    <property type="match status" value="1"/>
</dbReference>
<evidence type="ECO:0000259" key="1">
    <source>
        <dbReference type="Pfam" id="PF01368"/>
    </source>
</evidence>
<feature type="domain" description="DHHA1" evidence="2">
    <location>
        <begin position="229"/>
        <end position="317"/>
    </location>
</feature>
<dbReference type="STRING" id="1121869.SAMN03084138_02429"/>
<evidence type="ECO:0000313" key="3">
    <source>
        <dbReference type="EMBL" id="SFP52670.1"/>
    </source>
</evidence>
<dbReference type="InterPro" id="IPR003156">
    <property type="entry name" value="DHHA1_dom"/>
</dbReference>
<organism evidence="3 4">
    <name type="scientific">Enterovibrio norvegicus DSM 15893</name>
    <dbReference type="NCBI Taxonomy" id="1121869"/>
    <lineage>
        <taxon>Bacteria</taxon>
        <taxon>Pseudomonadati</taxon>
        <taxon>Pseudomonadota</taxon>
        <taxon>Gammaproteobacteria</taxon>
        <taxon>Vibrionales</taxon>
        <taxon>Vibrionaceae</taxon>
        <taxon>Enterovibrio</taxon>
    </lineage>
</organism>
<dbReference type="GeneID" id="35870992"/>
<dbReference type="EMBL" id="FOWR01000016">
    <property type="protein sequence ID" value="SFP52670.1"/>
    <property type="molecule type" value="Genomic_DNA"/>
</dbReference>
<dbReference type="Pfam" id="PF02272">
    <property type="entry name" value="DHHA1"/>
    <property type="match status" value="1"/>
</dbReference>
<name>A0A1I5R2T5_9GAMM</name>
<evidence type="ECO:0000313" key="4">
    <source>
        <dbReference type="Proteomes" id="UP000182692"/>
    </source>
</evidence>
<dbReference type="InterPro" id="IPR001667">
    <property type="entry name" value="DDH_dom"/>
</dbReference>
<dbReference type="GO" id="GO:0004527">
    <property type="term" value="F:exonuclease activity"/>
    <property type="evidence" value="ECO:0007669"/>
    <property type="project" value="UniProtKB-KW"/>
</dbReference>
<dbReference type="AlphaFoldDB" id="A0A1I5R2T5"/>
<dbReference type="SUPFAM" id="SSF64182">
    <property type="entry name" value="DHH phosphoesterases"/>
    <property type="match status" value="1"/>
</dbReference>
<dbReference type="GO" id="GO:0003676">
    <property type="term" value="F:nucleic acid binding"/>
    <property type="evidence" value="ECO:0007669"/>
    <property type="project" value="InterPro"/>
</dbReference>
<feature type="domain" description="DDH" evidence="1">
    <location>
        <begin position="9"/>
        <end position="119"/>
    </location>
</feature>
<keyword evidence="3" id="KW-0540">Nuclease</keyword>
<gene>
    <name evidence="3" type="ORF">SAMN03084138_02429</name>
</gene>
<proteinExistence type="predicted"/>
<sequence>MKTSFDVFNGDADGICALIQLRLATPKNSKLITGVKRDIALLKQVDPAVAQDVTVLDVAMGKNRAALDNLLSQGVRVFYVDHHNPDEIPEHNALTTHINTAANTCTSLIVDKLLKGKYREWALVGAYGDNLFAVADTLANKTGLSDADKEKLKQFGTYLNYNGYGASLADLLFSPAELYRLLAPYPSPFNFIAERPDVYSTLEQGYLSDSEKAASIVPISEEAGSSVFMLPDEAWARRISGVFSNDLANQDPARANAVITAKADGNYLVSIRAPLKNRIGADELAAKFPTGGGRKAAAGINALPAEQLSEFINAFHQQYLLAT</sequence>
<dbReference type="Proteomes" id="UP000182692">
    <property type="component" value="Unassembled WGS sequence"/>
</dbReference>
<dbReference type="RefSeq" id="WP_017016834.1">
    <property type="nucleotide sequence ID" value="NZ_FOWR01000016.1"/>
</dbReference>